<accession>A0ABW2BN29</accession>
<keyword evidence="2" id="KW-1185">Reference proteome</keyword>
<dbReference type="Proteomes" id="UP001596292">
    <property type="component" value="Unassembled WGS sequence"/>
</dbReference>
<name>A0ABW2BN29_9HYPH</name>
<gene>
    <name evidence="1" type="ORF">ACFQE0_15020</name>
</gene>
<evidence type="ECO:0000313" key="1">
    <source>
        <dbReference type="EMBL" id="MFC6790811.1"/>
    </source>
</evidence>
<dbReference type="RefSeq" id="WP_378971027.1">
    <property type="nucleotide sequence ID" value="NZ_JBHSWN010000001.1"/>
</dbReference>
<protein>
    <submittedName>
        <fullName evidence="1">Uncharacterized protein</fullName>
    </submittedName>
</protein>
<evidence type="ECO:0000313" key="2">
    <source>
        <dbReference type="Proteomes" id="UP001596292"/>
    </source>
</evidence>
<reference evidence="2" key="1">
    <citation type="journal article" date="2019" name="Int. J. Syst. Evol. Microbiol.">
        <title>The Global Catalogue of Microorganisms (GCM) 10K type strain sequencing project: providing services to taxonomists for standard genome sequencing and annotation.</title>
        <authorList>
            <consortium name="The Broad Institute Genomics Platform"/>
            <consortium name="The Broad Institute Genome Sequencing Center for Infectious Disease"/>
            <person name="Wu L."/>
            <person name="Ma J."/>
        </authorList>
    </citation>
    <scope>NUCLEOTIDE SEQUENCE [LARGE SCALE GENOMIC DNA]</scope>
    <source>
        <strain evidence="2">CCUG 48316</strain>
    </source>
</reference>
<comment type="caution">
    <text evidence="1">The sequence shown here is derived from an EMBL/GenBank/DDBJ whole genome shotgun (WGS) entry which is preliminary data.</text>
</comment>
<dbReference type="EMBL" id="JBHSWN010000001">
    <property type="protein sequence ID" value="MFC6790811.1"/>
    <property type="molecule type" value="Genomic_DNA"/>
</dbReference>
<organism evidence="1 2">
    <name type="scientific">Methylobacterium komagatae</name>
    <dbReference type="NCBI Taxonomy" id="374425"/>
    <lineage>
        <taxon>Bacteria</taxon>
        <taxon>Pseudomonadati</taxon>
        <taxon>Pseudomonadota</taxon>
        <taxon>Alphaproteobacteria</taxon>
        <taxon>Hyphomicrobiales</taxon>
        <taxon>Methylobacteriaceae</taxon>
        <taxon>Methylobacterium</taxon>
    </lineage>
</organism>
<sequence length="84" mass="9388">MPSHDFAPQLTFDPGVLLPEAIHTHPRFERAALANAFEDGLMPDEVSRILAGRRVAEAFPVRWGESPESYASRAVSEMFVSYLQ</sequence>
<proteinExistence type="predicted"/>